<dbReference type="InterPro" id="IPR031310">
    <property type="entry name" value="Ribosomal_uL5_N"/>
</dbReference>
<evidence type="ECO:0000313" key="12">
    <source>
        <dbReference type="EMBL" id="ANP48159.1"/>
    </source>
</evidence>
<protein>
    <recommendedName>
        <fullName evidence="7 8">Large ribosomal subunit protein uL5</fullName>
    </recommendedName>
</protein>
<feature type="domain" description="Large ribosomal subunit protein uL5 C-terminal" evidence="11">
    <location>
        <begin position="82"/>
        <end position="174"/>
    </location>
</feature>
<evidence type="ECO:0000256" key="6">
    <source>
        <dbReference type="ARBA" id="ARBA00023274"/>
    </source>
</evidence>
<keyword evidence="2 8" id="KW-0820">tRNA-binding</keyword>
<comment type="subunit">
    <text evidence="8">Part of the 50S ribosomal subunit; part of the 5S rRNA/L5/L18/L25 subcomplex. Contacts the 5S rRNA and the P site tRNA. Forms a bridge to the 30S subunit in the 70S ribosome.</text>
</comment>
<evidence type="ECO:0000256" key="1">
    <source>
        <dbReference type="ARBA" id="ARBA00008553"/>
    </source>
</evidence>
<keyword evidence="13" id="KW-1185">Reference proteome</keyword>
<organism evidence="12 13">
    <name type="scientific">Candidatus Viadribacter manganicus</name>
    <dbReference type="NCBI Taxonomy" id="1759059"/>
    <lineage>
        <taxon>Bacteria</taxon>
        <taxon>Pseudomonadati</taxon>
        <taxon>Pseudomonadota</taxon>
        <taxon>Alphaproteobacteria</taxon>
        <taxon>Hyphomonadales</taxon>
        <taxon>Hyphomonadaceae</taxon>
        <taxon>Candidatus Viadribacter</taxon>
    </lineage>
</organism>
<dbReference type="GO" id="GO:0019843">
    <property type="term" value="F:rRNA binding"/>
    <property type="evidence" value="ECO:0007669"/>
    <property type="project" value="UniProtKB-UniRule"/>
</dbReference>
<dbReference type="EMBL" id="CP013244">
    <property type="protein sequence ID" value="ANP48159.1"/>
    <property type="molecule type" value="Genomic_DNA"/>
</dbReference>
<dbReference type="InterPro" id="IPR022803">
    <property type="entry name" value="Ribosomal_uL5_dom_sf"/>
</dbReference>
<evidence type="ECO:0000313" key="13">
    <source>
        <dbReference type="Proteomes" id="UP000092498"/>
    </source>
</evidence>
<dbReference type="HAMAP" id="MF_01333_B">
    <property type="entry name" value="Ribosomal_uL5_B"/>
    <property type="match status" value="1"/>
</dbReference>
<dbReference type="PANTHER" id="PTHR11994">
    <property type="entry name" value="60S RIBOSOMAL PROTEIN L11-RELATED"/>
    <property type="match status" value="1"/>
</dbReference>
<evidence type="ECO:0000259" key="10">
    <source>
        <dbReference type="Pfam" id="PF00281"/>
    </source>
</evidence>
<dbReference type="InterPro" id="IPR020930">
    <property type="entry name" value="Ribosomal_uL5_bac-type"/>
</dbReference>
<proteinExistence type="inferred from homology"/>
<dbReference type="InParanoid" id="A0A1B1ANM1"/>
<feature type="domain" description="Large ribosomal subunit protein uL5 N-terminal" evidence="10">
    <location>
        <begin position="21"/>
        <end position="77"/>
    </location>
</feature>
<keyword evidence="3 8" id="KW-0699">rRNA-binding</keyword>
<keyword evidence="4 8" id="KW-0694">RNA-binding</keyword>
<name>A0A1B1ANM1_9PROT</name>
<comment type="similarity">
    <text evidence="1 8 9">Belongs to the universal ribosomal protein uL5 family.</text>
</comment>
<dbReference type="FunFam" id="3.30.1440.10:FF:000001">
    <property type="entry name" value="50S ribosomal protein L5"/>
    <property type="match status" value="1"/>
</dbReference>
<dbReference type="GO" id="GO:0005840">
    <property type="term" value="C:ribosome"/>
    <property type="evidence" value="ECO:0007669"/>
    <property type="project" value="UniProtKB-KW"/>
</dbReference>
<gene>
    <name evidence="8" type="primary">rplE</name>
    <name evidence="12" type="ORF">ATE48_18910</name>
</gene>
<dbReference type="FunCoup" id="A0A1B1ANM1">
    <property type="interactions" value="638"/>
</dbReference>
<evidence type="ECO:0000256" key="4">
    <source>
        <dbReference type="ARBA" id="ARBA00022884"/>
    </source>
</evidence>
<dbReference type="GO" id="GO:0006412">
    <property type="term" value="P:translation"/>
    <property type="evidence" value="ECO:0007669"/>
    <property type="project" value="UniProtKB-UniRule"/>
</dbReference>
<keyword evidence="5 8" id="KW-0689">Ribosomal protein</keyword>
<evidence type="ECO:0000256" key="3">
    <source>
        <dbReference type="ARBA" id="ARBA00022730"/>
    </source>
</evidence>
<dbReference type="Pfam" id="PF00673">
    <property type="entry name" value="Ribosomal_L5_C"/>
    <property type="match status" value="1"/>
</dbReference>
<dbReference type="Pfam" id="PF00281">
    <property type="entry name" value="Ribosomal_L5"/>
    <property type="match status" value="1"/>
</dbReference>
<evidence type="ECO:0000256" key="8">
    <source>
        <dbReference type="HAMAP-Rule" id="MF_01333"/>
    </source>
</evidence>
<dbReference type="AlphaFoldDB" id="A0A1B1ANM1"/>
<evidence type="ECO:0000256" key="2">
    <source>
        <dbReference type="ARBA" id="ARBA00022555"/>
    </source>
</evidence>
<dbReference type="InterPro" id="IPR031309">
    <property type="entry name" value="Ribosomal_uL5_C"/>
</dbReference>
<dbReference type="SUPFAM" id="SSF55282">
    <property type="entry name" value="RL5-like"/>
    <property type="match status" value="1"/>
</dbReference>
<dbReference type="InterPro" id="IPR002132">
    <property type="entry name" value="Ribosomal_uL5"/>
</dbReference>
<evidence type="ECO:0000256" key="9">
    <source>
        <dbReference type="RuleBase" id="RU003930"/>
    </source>
</evidence>
<dbReference type="GO" id="GO:0003735">
    <property type="term" value="F:structural constituent of ribosome"/>
    <property type="evidence" value="ECO:0007669"/>
    <property type="project" value="InterPro"/>
</dbReference>
<comment type="function">
    <text evidence="8">This is 1 of the proteins that bind and probably mediate the attachment of the 5S RNA into the large ribosomal subunit, where it forms part of the central protuberance. In the 70S ribosome it contacts protein S13 of the 30S subunit (bridge B1b), connecting the 2 subunits; this bridge is implicated in subunit movement. Contacts the P site tRNA; the 5S rRNA and some of its associated proteins might help stabilize positioning of ribosome-bound tRNAs.</text>
</comment>
<dbReference type="InterPro" id="IPR020929">
    <property type="entry name" value="Ribosomal_uL5_CS"/>
</dbReference>
<dbReference type="NCBIfam" id="NF000585">
    <property type="entry name" value="PRK00010.1"/>
    <property type="match status" value="1"/>
</dbReference>
<accession>A0A1B1ANM1</accession>
<dbReference type="KEGG" id="cbot:ATE48_18910"/>
<dbReference type="Gene3D" id="3.30.1440.10">
    <property type="match status" value="1"/>
</dbReference>
<dbReference type="GO" id="GO:0000049">
    <property type="term" value="F:tRNA binding"/>
    <property type="evidence" value="ECO:0007669"/>
    <property type="project" value="UniProtKB-UniRule"/>
</dbReference>
<evidence type="ECO:0000256" key="7">
    <source>
        <dbReference type="ARBA" id="ARBA00035245"/>
    </source>
</evidence>
<dbReference type="STRING" id="1759059.ATE48_18910"/>
<dbReference type="Proteomes" id="UP000092498">
    <property type="component" value="Chromosome"/>
</dbReference>
<dbReference type="GO" id="GO:1990904">
    <property type="term" value="C:ribonucleoprotein complex"/>
    <property type="evidence" value="ECO:0007669"/>
    <property type="project" value="UniProtKB-KW"/>
</dbReference>
<evidence type="ECO:0000256" key="5">
    <source>
        <dbReference type="ARBA" id="ARBA00022980"/>
    </source>
</evidence>
<keyword evidence="6 8" id="KW-0687">Ribonucleoprotein</keyword>
<sequence length="176" mass="19997">MKERYSKEIRAKLKNEFKYTNEMQIPRLEKIVLNMGVGEATADSKKLTSAIEALTAISGQKPVATKARKSIAAFKLREGMSIGAKVTLRKDQMYEFLDRLVTIALPRVKDFRGLNGKSFDGRGNYAMGIKEHIVFPEINYDQIDQIWGLDIVVCTTARTDDEAKALLKEFDFPFRN</sequence>
<evidence type="ECO:0000259" key="11">
    <source>
        <dbReference type="Pfam" id="PF00673"/>
    </source>
</evidence>
<dbReference type="PIRSF" id="PIRSF002161">
    <property type="entry name" value="Ribosomal_L5"/>
    <property type="match status" value="1"/>
</dbReference>
<dbReference type="PROSITE" id="PS00358">
    <property type="entry name" value="RIBOSOMAL_L5"/>
    <property type="match status" value="1"/>
</dbReference>
<reference evidence="12 13" key="1">
    <citation type="submission" date="2015-11" db="EMBL/GenBank/DDBJ databases">
        <title>Whole-Genome Sequence of Candidatus Oderbacter manganicum from the National Park Lower Oder Valley, Germany.</title>
        <authorList>
            <person name="Braun B."/>
            <person name="Liere K."/>
            <person name="Szewzyk U."/>
        </authorList>
    </citation>
    <scope>NUCLEOTIDE SEQUENCE [LARGE SCALE GENOMIC DNA]</scope>
    <source>
        <strain evidence="12 13">OTSz_A_272</strain>
    </source>
</reference>